<feature type="transmembrane region" description="Helical" evidence="8">
    <location>
        <begin position="197"/>
        <end position="224"/>
    </location>
</feature>
<protein>
    <submittedName>
        <fullName evidence="10">MFS transporter</fullName>
    </submittedName>
</protein>
<dbReference type="Pfam" id="PF05977">
    <property type="entry name" value="MFS_3"/>
    <property type="match status" value="1"/>
</dbReference>
<reference evidence="11" key="1">
    <citation type="submission" date="2018-12" db="EMBL/GenBank/DDBJ databases">
        <title>Tengunoibacter tsumagoiensis gen. nov., sp. nov., Dictyobacter kobayashii sp. nov., D. alpinus sp. nov., and D. joshuensis sp. nov. and description of Dictyobacteraceae fam. nov. within the order Ktedonobacterales isolated from Tengu-no-mugimeshi.</title>
        <authorList>
            <person name="Wang C.M."/>
            <person name="Zheng Y."/>
            <person name="Sakai Y."/>
            <person name="Toyoda A."/>
            <person name="Minakuchi Y."/>
            <person name="Abe K."/>
            <person name="Yokota A."/>
            <person name="Yabe S."/>
        </authorList>
    </citation>
    <scope>NUCLEOTIDE SEQUENCE [LARGE SCALE GENOMIC DNA]</scope>
    <source>
        <strain evidence="11">Uno16</strain>
    </source>
</reference>
<feature type="transmembrane region" description="Helical" evidence="8">
    <location>
        <begin position="289"/>
        <end position="310"/>
    </location>
</feature>
<evidence type="ECO:0000256" key="5">
    <source>
        <dbReference type="ARBA" id="ARBA00022989"/>
    </source>
</evidence>
<feature type="transmembrane region" description="Helical" evidence="8">
    <location>
        <begin position="346"/>
        <end position="368"/>
    </location>
</feature>
<feature type="transmembrane region" description="Helical" evidence="8">
    <location>
        <begin position="413"/>
        <end position="431"/>
    </location>
</feature>
<feature type="transmembrane region" description="Helical" evidence="8">
    <location>
        <begin position="81"/>
        <end position="104"/>
    </location>
</feature>
<evidence type="ECO:0000313" key="11">
    <source>
        <dbReference type="Proteomes" id="UP000287171"/>
    </source>
</evidence>
<evidence type="ECO:0000256" key="4">
    <source>
        <dbReference type="ARBA" id="ARBA00022692"/>
    </source>
</evidence>
<feature type="domain" description="Major facilitator superfamily (MFS) profile" evidence="9">
    <location>
        <begin position="256"/>
        <end position="437"/>
    </location>
</feature>
<dbReference type="SUPFAM" id="SSF103473">
    <property type="entry name" value="MFS general substrate transporter"/>
    <property type="match status" value="1"/>
</dbReference>
<dbReference type="GO" id="GO:0022857">
    <property type="term" value="F:transmembrane transporter activity"/>
    <property type="evidence" value="ECO:0007669"/>
    <property type="project" value="InterPro"/>
</dbReference>
<dbReference type="InterPro" id="IPR020846">
    <property type="entry name" value="MFS_dom"/>
</dbReference>
<dbReference type="GO" id="GO:0005886">
    <property type="term" value="C:plasma membrane"/>
    <property type="evidence" value="ECO:0007669"/>
    <property type="project" value="UniProtKB-SubCell"/>
</dbReference>
<evidence type="ECO:0000256" key="1">
    <source>
        <dbReference type="ARBA" id="ARBA00004651"/>
    </source>
</evidence>
<feature type="transmembrane region" description="Helical" evidence="8">
    <location>
        <begin position="245"/>
        <end position="269"/>
    </location>
</feature>
<dbReference type="PROSITE" id="PS50850">
    <property type="entry name" value="MFS"/>
    <property type="match status" value="1"/>
</dbReference>
<dbReference type="RefSeq" id="WP_126629685.1">
    <property type="nucleotide sequence ID" value="NZ_BIFT01000002.1"/>
</dbReference>
<keyword evidence="2" id="KW-0813">Transport</keyword>
<feature type="region of interest" description="Disordered" evidence="7">
    <location>
        <begin position="1"/>
        <end position="32"/>
    </location>
</feature>
<dbReference type="Proteomes" id="UP000287171">
    <property type="component" value="Unassembled WGS sequence"/>
</dbReference>
<evidence type="ECO:0000256" key="2">
    <source>
        <dbReference type="ARBA" id="ARBA00022448"/>
    </source>
</evidence>
<dbReference type="PANTHER" id="PTHR23513">
    <property type="entry name" value="INTEGRAL MEMBRANE EFFLUX PROTEIN-RELATED"/>
    <property type="match status" value="1"/>
</dbReference>
<keyword evidence="6 8" id="KW-0472">Membrane</keyword>
<proteinExistence type="predicted"/>
<feature type="transmembrane region" description="Helical" evidence="8">
    <location>
        <begin position="125"/>
        <end position="149"/>
    </location>
</feature>
<keyword evidence="11" id="KW-1185">Reference proteome</keyword>
<feature type="transmembrane region" description="Helical" evidence="8">
    <location>
        <begin position="49"/>
        <end position="69"/>
    </location>
</feature>
<dbReference type="OrthoDB" id="4544213at2"/>
<accession>A0A402BDM6</accession>
<dbReference type="Gene3D" id="1.20.1250.20">
    <property type="entry name" value="MFS general substrate transporter like domains"/>
    <property type="match status" value="1"/>
</dbReference>
<sequence>MSTQGSYHQSPAPEEPGEVYCASKTPGPKHATPEYKEAQRLTDKRAQFLVLWVVSSANYIGYAAMQVVLPLLAIRLTRLPLLVSGVGFAQLLPALLLGLCAGALGDHYDRRSILLLSTAVRVSTFALVLLTVLFWHISLPLLYVLAAILGMTETMEEPALASIVPMVVPRAKLERANTLLVGAQNVLGLVADPLGGFLVSVGVALSLSGGGICAGIALAALLCLRGPLRNVRSANRHIGTEMLEGLCYLWHTRLILTISLMAGVINAAWSGDLIVMALYAVKPGPLDLAAPAYGLLLAVISVGSVLGAALTIPVQRWLGRRWAIGLNILGNGLMFATPGLTTNLWLIGASMFFGGLVGPMWTIAVAALQGRSVPAELQGRVTAGYRTFAIGCSALGPVLGGLLSQYFGLQATLSIFGVLTWLMFIPFLRGVTEQAMT</sequence>
<evidence type="ECO:0000256" key="7">
    <source>
        <dbReference type="SAM" id="MobiDB-lite"/>
    </source>
</evidence>
<evidence type="ECO:0000256" key="8">
    <source>
        <dbReference type="SAM" id="Phobius"/>
    </source>
</evidence>
<evidence type="ECO:0000256" key="3">
    <source>
        <dbReference type="ARBA" id="ARBA00022475"/>
    </source>
</evidence>
<dbReference type="InterPro" id="IPR036259">
    <property type="entry name" value="MFS_trans_sf"/>
</dbReference>
<dbReference type="AlphaFoldDB" id="A0A402BDM6"/>
<evidence type="ECO:0000259" key="9">
    <source>
        <dbReference type="PROSITE" id="PS50850"/>
    </source>
</evidence>
<comment type="caution">
    <text evidence="10">The sequence shown here is derived from an EMBL/GenBank/DDBJ whole genome shotgun (WGS) entry which is preliminary data.</text>
</comment>
<dbReference type="InterPro" id="IPR010290">
    <property type="entry name" value="TM_effector"/>
</dbReference>
<keyword evidence="3" id="KW-1003">Cell membrane</keyword>
<keyword evidence="4 8" id="KW-0812">Transmembrane</keyword>
<keyword evidence="5 8" id="KW-1133">Transmembrane helix</keyword>
<dbReference type="EMBL" id="BIFT01000002">
    <property type="protein sequence ID" value="GCE29416.1"/>
    <property type="molecule type" value="Genomic_DNA"/>
</dbReference>
<organism evidence="10 11">
    <name type="scientific">Dictyobacter alpinus</name>
    <dbReference type="NCBI Taxonomy" id="2014873"/>
    <lineage>
        <taxon>Bacteria</taxon>
        <taxon>Bacillati</taxon>
        <taxon>Chloroflexota</taxon>
        <taxon>Ktedonobacteria</taxon>
        <taxon>Ktedonobacterales</taxon>
        <taxon>Dictyobacteraceae</taxon>
        <taxon>Dictyobacter</taxon>
    </lineage>
</organism>
<evidence type="ECO:0000256" key="6">
    <source>
        <dbReference type="ARBA" id="ARBA00023136"/>
    </source>
</evidence>
<name>A0A402BDM6_9CHLR</name>
<evidence type="ECO:0000313" key="10">
    <source>
        <dbReference type="EMBL" id="GCE29416.1"/>
    </source>
</evidence>
<dbReference type="PANTHER" id="PTHR23513:SF6">
    <property type="entry name" value="MAJOR FACILITATOR SUPERFAMILY ASSOCIATED DOMAIN-CONTAINING PROTEIN"/>
    <property type="match status" value="1"/>
</dbReference>
<comment type="subcellular location">
    <subcellularLocation>
        <location evidence="1">Cell membrane</location>
        <topology evidence="1">Multi-pass membrane protein</topology>
    </subcellularLocation>
</comment>
<gene>
    <name evidence="10" type="ORF">KDA_49000</name>
</gene>
<dbReference type="CDD" id="cd06173">
    <property type="entry name" value="MFS_MefA_like"/>
    <property type="match status" value="1"/>
</dbReference>